<gene>
    <name evidence="1" type="ORF">EUGRSUZ_B02516</name>
</gene>
<name>A0A059D5I4_EUCGR</name>
<evidence type="ECO:0000313" key="1">
    <source>
        <dbReference type="EMBL" id="KCW85759.1"/>
    </source>
</evidence>
<accession>A0A059D5I4</accession>
<dbReference type="InParanoid" id="A0A059D5I4"/>
<sequence length="83" mass="9930">MIVCGYNSIQYKPYLVCHNKLDIIAIQMIFSFSVFTYTSLTHQQFHSYLFCCVNNSTLFPNSHFPIIFFLHYFETHTHDCIFF</sequence>
<protein>
    <submittedName>
        <fullName evidence="1">Uncharacterized protein</fullName>
    </submittedName>
</protein>
<proteinExistence type="predicted"/>
<dbReference type="EMBL" id="KK198754">
    <property type="protein sequence ID" value="KCW85759.1"/>
    <property type="molecule type" value="Genomic_DNA"/>
</dbReference>
<organism evidence="1">
    <name type="scientific">Eucalyptus grandis</name>
    <name type="common">Flooded gum</name>
    <dbReference type="NCBI Taxonomy" id="71139"/>
    <lineage>
        <taxon>Eukaryota</taxon>
        <taxon>Viridiplantae</taxon>
        <taxon>Streptophyta</taxon>
        <taxon>Embryophyta</taxon>
        <taxon>Tracheophyta</taxon>
        <taxon>Spermatophyta</taxon>
        <taxon>Magnoliopsida</taxon>
        <taxon>eudicotyledons</taxon>
        <taxon>Gunneridae</taxon>
        <taxon>Pentapetalae</taxon>
        <taxon>rosids</taxon>
        <taxon>malvids</taxon>
        <taxon>Myrtales</taxon>
        <taxon>Myrtaceae</taxon>
        <taxon>Myrtoideae</taxon>
        <taxon>Eucalypteae</taxon>
        <taxon>Eucalyptus</taxon>
    </lineage>
</organism>
<reference evidence="1" key="1">
    <citation type="submission" date="2013-07" db="EMBL/GenBank/DDBJ databases">
        <title>The genome of Eucalyptus grandis.</title>
        <authorList>
            <person name="Schmutz J."/>
            <person name="Hayes R."/>
            <person name="Myburg A."/>
            <person name="Tuskan G."/>
            <person name="Grattapaglia D."/>
            <person name="Rokhsar D.S."/>
        </authorList>
    </citation>
    <scope>NUCLEOTIDE SEQUENCE</scope>
    <source>
        <tissue evidence="1">Leaf extractions</tissue>
    </source>
</reference>
<dbReference type="Gramene" id="KCW85759">
    <property type="protein sequence ID" value="KCW85759"/>
    <property type="gene ID" value="EUGRSUZ_B02516"/>
</dbReference>
<dbReference type="AlphaFoldDB" id="A0A059D5I4"/>